<feature type="transmembrane region" description="Helical" evidence="1">
    <location>
        <begin position="57"/>
        <end position="78"/>
    </location>
</feature>
<keyword evidence="2" id="KW-0934">Plastid</keyword>
<evidence type="ECO:0000313" key="2">
    <source>
        <dbReference type="EMBL" id="UXD06382.1"/>
    </source>
</evidence>
<keyword evidence="1" id="KW-0472">Membrane</keyword>
<dbReference type="EMBL" id="OK136185">
    <property type="protein sequence ID" value="UXD06382.1"/>
    <property type="molecule type" value="Genomic_DNA"/>
</dbReference>
<keyword evidence="2" id="KW-0150">Chloroplast</keyword>
<organism evidence="2">
    <name type="scientific">Eutreptiella sp. CCMP389</name>
    <dbReference type="NCBI Taxonomy" id="96781"/>
    <lineage>
        <taxon>Eukaryota</taxon>
        <taxon>Discoba</taxon>
        <taxon>Euglenozoa</taxon>
        <taxon>Euglenida</taxon>
        <taxon>Spirocuta</taxon>
        <taxon>Euglenophyceae</taxon>
        <taxon>Eutreptiales</taxon>
        <taxon>Eutreptiaceae</taxon>
        <taxon>Eutreptiella</taxon>
    </lineage>
</organism>
<keyword evidence="2" id="KW-0695">RNA-directed DNA polymerase</keyword>
<dbReference type="AlphaFoldDB" id="A0A977K9D4"/>
<keyword evidence="1" id="KW-1133">Transmembrane helix</keyword>
<keyword evidence="2" id="KW-0808">Transferase</keyword>
<dbReference type="GO" id="GO:0003964">
    <property type="term" value="F:RNA-directed DNA polymerase activity"/>
    <property type="evidence" value="ECO:0007669"/>
    <property type="project" value="UniProtKB-KW"/>
</dbReference>
<proteinExistence type="predicted"/>
<reference evidence="2" key="1">
    <citation type="submission" date="2021-09" db="EMBL/GenBank/DDBJ databases">
        <authorList>
            <person name="Maciszewski K."/>
            <person name="Dabbagh N."/>
            <person name="Preisfeld A."/>
            <person name="Karnkowska A."/>
        </authorList>
    </citation>
    <scope>NUCLEOTIDE SEQUENCE</scope>
</reference>
<reference evidence="2" key="2">
    <citation type="journal article" date="2022" name="Mol. Phylogenet. Evol.">
        <title>Maturyoshka: A maturase inside a maturase, and other peculiarities of the novel chloroplast genomes of marine euglenophytes.</title>
        <authorList>
            <person name="Maciszewski K."/>
            <person name="Dabbagh N."/>
            <person name="Preisfeld A."/>
            <person name="Karnkowska A."/>
        </authorList>
    </citation>
    <scope>NUCLEOTIDE SEQUENCE</scope>
</reference>
<feature type="transmembrane region" description="Helical" evidence="1">
    <location>
        <begin position="90"/>
        <end position="107"/>
    </location>
</feature>
<accession>A0A977K9D4</accession>
<keyword evidence="1" id="KW-0812">Transmembrane</keyword>
<evidence type="ECO:0000256" key="1">
    <source>
        <dbReference type="SAM" id="Phobius"/>
    </source>
</evidence>
<feature type="transmembrane region" description="Helical" evidence="1">
    <location>
        <begin position="151"/>
        <end position="171"/>
    </location>
</feature>
<sequence>MINIFQFKSFIFQVKETSLIEKFVFFLFFEYNRKVLYRSLIEIFNTSTVNILSADWFLLYLILNIILTKLDFFVFSRSFYCNTQNFSSRFADYFIFLFKDIFLLSIFESKVQFFLLKNFGGVVSYLKNSFKVSKNNFKFLNFQILLDSSKYSRINFSKIFVIRFLIFFKYFIEKNFMILNLRSFIFFWFNFFLYNRENNRILSILDLKSFLILRSQIFCMSSNKNTKSFIKEKYFPSENIYFFQGKYFKDNWVFCSLRIEKKSYKKFLFLPKISWI</sequence>
<protein>
    <submittedName>
        <fullName evidence="2">Group II intron reverse transcriptase/maturase mat4</fullName>
    </submittedName>
</protein>
<geneLocation type="chloroplast" evidence="2"/>
<name>A0A977K9D4_9EUGL</name>
<keyword evidence="2" id="KW-0548">Nucleotidyltransferase</keyword>